<dbReference type="STRING" id="388408.LAX5112_01776"/>
<keyword evidence="4 7" id="KW-0378">Hydrolase</keyword>
<protein>
    <recommendedName>
        <fullName evidence="2 4">acylphosphatase</fullName>
        <ecNumber evidence="2 4">3.6.1.7</ecNumber>
    </recommendedName>
</protein>
<gene>
    <name evidence="7" type="primary">acyP</name>
    <name evidence="7" type="ORF">LAX5112_01776</name>
</gene>
<reference evidence="8" key="1">
    <citation type="submission" date="2015-07" db="EMBL/GenBank/DDBJ databases">
        <authorList>
            <person name="Rodrigo-Torres Lidia"/>
            <person name="Arahal R.David."/>
        </authorList>
    </citation>
    <scope>NUCLEOTIDE SEQUENCE [LARGE SCALE GENOMIC DNA]</scope>
    <source>
        <strain evidence="8">CECT 5112</strain>
    </source>
</reference>
<evidence type="ECO:0000256" key="2">
    <source>
        <dbReference type="ARBA" id="ARBA00012150"/>
    </source>
</evidence>
<dbReference type="InterPro" id="IPR020456">
    <property type="entry name" value="Acylphosphatase"/>
</dbReference>
<accession>A0A0M7A268</accession>
<dbReference type="GO" id="GO:0003998">
    <property type="term" value="F:acylphosphatase activity"/>
    <property type="evidence" value="ECO:0007669"/>
    <property type="project" value="UniProtKB-EC"/>
</dbReference>
<evidence type="ECO:0000256" key="1">
    <source>
        <dbReference type="ARBA" id="ARBA00005614"/>
    </source>
</evidence>
<dbReference type="Gene3D" id="3.30.70.100">
    <property type="match status" value="1"/>
</dbReference>
<dbReference type="PROSITE" id="PS51160">
    <property type="entry name" value="ACYLPHOSPHATASE_3"/>
    <property type="match status" value="1"/>
</dbReference>
<proteinExistence type="inferred from homology"/>
<dbReference type="InterPro" id="IPR017968">
    <property type="entry name" value="Acylphosphatase_CS"/>
</dbReference>
<dbReference type="PANTHER" id="PTHR47268:SF4">
    <property type="entry name" value="ACYLPHOSPHATASE"/>
    <property type="match status" value="1"/>
</dbReference>
<evidence type="ECO:0000256" key="4">
    <source>
        <dbReference type="PROSITE-ProRule" id="PRU00520"/>
    </source>
</evidence>
<feature type="active site" evidence="4">
    <location>
        <position position="40"/>
    </location>
</feature>
<feature type="domain" description="Acylphosphatase-like" evidence="6">
    <location>
        <begin position="7"/>
        <end position="93"/>
    </location>
</feature>
<dbReference type="PANTHER" id="PTHR47268">
    <property type="entry name" value="ACYLPHOSPHATASE"/>
    <property type="match status" value="1"/>
</dbReference>
<sequence>MTQDPLTVHLLIEGRVQGVGYRAWCAEEAVARDLSGWARNLKTGAVEAVISGPSDTVVDMMDALWHGPALARVTSVSDLEPVEPATGRFTVRETV</sequence>
<dbReference type="EC" id="3.6.1.7" evidence="2 4"/>
<evidence type="ECO:0000259" key="6">
    <source>
        <dbReference type="PROSITE" id="PS51160"/>
    </source>
</evidence>
<dbReference type="EMBL" id="CXWD01000006">
    <property type="protein sequence ID" value="CTQ68536.1"/>
    <property type="molecule type" value="Genomic_DNA"/>
</dbReference>
<evidence type="ECO:0000256" key="5">
    <source>
        <dbReference type="RuleBase" id="RU004168"/>
    </source>
</evidence>
<dbReference type="Pfam" id="PF00708">
    <property type="entry name" value="Acylphosphatase"/>
    <property type="match status" value="1"/>
</dbReference>
<dbReference type="Proteomes" id="UP000053235">
    <property type="component" value="Unassembled WGS sequence"/>
</dbReference>
<evidence type="ECO:0000313" key="8">
    <source>
        <dbReference type="Proteomes" id="UP000053235"/>
    </source>
</evidence>
<name>A0A0M7A268_9HYPH</name>
<feature type="active site" evidence="4">
    <location>
        <position position="22"/>
    </location>
</feature>
<dbReference type="InterPro" id="IPR036046">
    <property type="entry name" value="Acylphosphatase-like_dom_sf"/>
</dbReference>
<evidence type="ECO:0000256" key="3">
    <source>
        <dbReference type="ARBA" id="ARBA00047645"/>
    </source>
</evidence>
<dbReference type="RefSeq" id="WP_055671503.1">
    <property type="nucleotide sequence ID" value="NZ_CXWD01000006.1"/>
</dbReference>
<evidence type="ECO:0000313" key="7">
    <source>
        <dbReference type="EMBL" id="CTQ68536.1"/>
    </source>
</evidence>
<keyword evidence="8" id="KW-1185">Reference proteome</keyword>
<comment type="catalytic activity">
    <reaction evidence="3 4">
        <text>an acyl phosphate + H2O = a carboxylate + phosphate + H(+)</text>
        <dbReference type="Rhea" id="RHEA:14965"/>
        <dbReference type="ChEBI" id="CHEBI:15377"/>
        <dbReference type="ChEBI" id="CHEBI:15378"/>
        <dbReference type="ChEBI" id="CHEBI:29067"/>
        <dbReference type="ChEBI" id="CHEBI:43474"/>
        <dbReference type="ChEBI" id="CHEBI:59918"/>
        <dbReference type="EC" id="3.6.1.7"/>
    </reaction>
</comment>
<dbReference type="InterPro" id="IPR001792">
    <property type="entry name" value="Acylphosphatase-like_dom"/>
</dbReference>
<dbReference type="AlphaFoldDB" id="A0A0M7A268"/>
<dbReference type="PROSITE" id="PS00151">
    <property type="entry name" value="ACYLPHOSPHATASE_2"/>
    <property type="match status" value="1"/>
</dbReference>
<organism evidence="7 8">
    <name type="scientific">Roseibium alexandrii</name>
    <dbReference type="NCBI Taxonomy" id="388408"/>
    <lineage>
        <taxon>Bacteria</taxon>
        <taxon>Pseudomonadati</taxon>
        <taxon>Pseudomonadota</taxon>
        <taxon>Alphaproteobacteria</taxon>
        <taxon>Hyphomicrobiales</taxon>
        <taxon>Stappiaceae</taxon>
        <taxon>Roseibium</taxon>
    </lineage>
</organism>
<comment type="similarity">
    <text evidence="1 5">Belongs to the acylphosphatase family.</text>
</comment>
<dbReference type="SUPFAM" id="SSF54975">
    <property type="entry name" value="Acylphosphatase/BLUF domain-like"/>
    <property type="match status" value="1"/>
</dbReference>
<dbReference type="PRINTS" id="PR00112">
    <property type="entry name" value="ACYLPHPHTASE"/>
</dbReference>